<dbReference type="Proteomes" id="UP000011014">
    <property type="component" value="Unassembled WGS sequence"/>
</dbReference>
<dbReference type="AlphaFoldDB" id="E4YBZ6"/>
<name>E4YBZ6_OIKDI</name>
<proteinExistence type="predicted"/>
<protein>
    <submittedName>
        <fullName evidence="2">Uncharacterized protein</fullName>
    </submittedName>
</protein>
<gene>
    <name evidence="2" type="ORF">GSOID_T00020954001</name>
</gene>
<organism evidence="2">
    <name type="scientific">Oikopleura dioica</name>
    <name type="common">Tunicate</name>
    <dbReference type="NCBI Taxonomy" id="34765"/>
    <lineage>
        <taxon>Eukaryota</taxon>
        <taxon>Metazoa</taxon>
        <taxon>Chordata</taxon>
        <taxon>Tunicata</taxon>
        <taxon>Appendicularia</taxon>
        <taxon>Copelata</taxon>
        <taxon>Oikopleuridae</taxon>
        <taxon>Oikopleura</taxon>
    </lineage>
</organism>
<reference evidence="2" key="1">
    <citation type="journal article" date="2010" name="Science">
        <title>Plasticity of animal genome architecture unmasked by rapid evolution of a pelagic tunicate.</title>
        <authorList>
            <person name="Denoeud F."/>
            <person name="Henriet S."/>
            <person name="Mungpakdee S."/>
            <person name="Aury J.M."/>
            <person name="Da Silva C."/>
            <person name="Brinkmann H."/>
            <person name="Mikhaleva J."/>
            <person name="Olsen L.C."/>
            <person name="Jubin C."/>
            <person name="Canestro C."/>
            <person name="Bouquet J.M."/>
            <person name="Danks G."/>
            <person name="Poulain J."/>
            <person name="Campsteijn C."/>
            <person name="Adamski M."/>
            <person name="Cross I."/>
            <person name="Yadetie F."/>
            <person name="Muffato M."/>
            <person name="Louis A."/>
            <person name="Butcher S."/>
            <person name="Tsagkogeorga G."/>
            <person name="Konrad A."/>
            <person name="Singh S."/>
            <person name="Jensen M.F."/>
            <person name="Cong E.H."/>
            <person name="Eikeseth-Otteraa H."/>
            <person name="Noel B."/>
            <person name="Anthouard V."/>
            <person name="Porcel B.M."/>
            <person name="Kachouri-Lafond R."/>
            <person name="Nishino A."/>
            <person name="Ugolini M."/>
            <person name="Chourrout P."/>
            <person name="Nishida H."/>
            <person name="Aasland R."/>
            <person name="Huzurbazar S."/>
            <person name="Westhof E."/>
            <person name="Delsuc F."/>
            <person name="Lehrach H."/>
            <person name="Reinhardt R."/>
            <person name="Weissenbach J."/>
            <person name="Roy S.W."/>
            <person name="Artiguenave F."/>
            <person name="Postlethwait J.H."/>
            <person name="Manak J.R."/>
            <person name="Thompson E.M."/>
            <person name="Jaillon O."/>
            <person name="Du Pasquier L."/>
            <person name="Boudinot P."/>
            <person name="Liberles D.A."/>
            <person name="Volff J.N."/>
            <person name="Philippe H."/>
            <person name="Lenhard B."/>
            <person name="Roest Crollius H."/>
            <person name="Wincker P."/>
            <person name="Chourrout D."/>
        </authorList>
    </citation>
    <scope>NUCLEOTIDE SEQUENCE [LARGE SCALE GENOMIC DNA]</scope>
</reference>
<feature type="compositionally biased region" description="Basic residues" evidence="1">
    <location>
        <begin position="64"/>
        <end position="80"/>
    </location>
</feature>
<dbReference type="EMBL" id="FN654393">
    <property type="protein sequence ID" value="CBY33083.1"/>
    <property type="molecule type" value="Genomic_DNA"/>
</dbReference>
<sequence length="158" mass="18559">MNMRPKEEMDFASSIGFQRARSFHFQRNLFNSNVNLPRRAKSVRERIKLSYNKNSLIKTAFHPQKREKGHFKKRSVRKQGPKLSDIVQEKSQTTSICSSTAKINDQMTLENDKQDKKDPTCDKVMIKITKETKKDEKKQEKSAKRRQLLIGLETFRTI</sequence>
<accession>E4YBZ6</accession>
<evidence type="ECO:0000313" key="2">
    <source>
        <dbReference type="EMBL" id="CBY33083.1"/>
    </source>
</evidence>
<evidence type="ECO:0000256" key="1">
    <source>
        <dbReference type="SAM" id="MobiDB-lite"/>
    </source>
</evidence>
<feature type="region of interest" description="Disordered" evidence="1">
    <location>
        <begin position="64"/>
        <end position="90"/>
    </location>
</feature>